<gene>
    <name evidence="1" type="ORF">STAS_22651</name>
</gene>
<protein>
    <submittedName>
        <fullName evidence="1">2-oxoglutarate (2OG) and Fe(II)-dependent oxygenase superfamily protein</fullName>
    </submittedName>
</protein>
<accession>A0A5A7QL02</accession>
<reference evidence="2" key="1">
    <citation type="journal article" date="2019" name="Curr. Biol.">
        <title>Genome Sequence of Striga asiatica Provides Insight into the Evolution of Plant Parasitism.</title>
        <authorList>
            <person name="Yoshida S."/>
            <person name="Kim S."/>
            <person name="Wafula E.K."/>
            <person name="Tanskanen J."/>
            <person name="Kim Y.M."/>
            <person name="Honaas L."/>
            <person name="Yang Z."/>
            <person name="Spallek T."/>
            <person name="Conn C.E."/>
            <person name="Ichihashi Y."/>
            <person name="Cheong K."/>
            <person name="Cui S."/>
            <person name="Der J.P."/>
            <person name="Gundlach H."/>
            <person name="Jiao Y."/>
            <person name="Hori C."/>
            <person name="Ishida J.K."/>
            <person name="Kasahara H."/>
            <person name="Kiba T."/>
            <person name="Kim M.S."/>
            <person name="Koo N."/>
            <person name="Laohavisit A."/>
            <person name="Lee Y.H."/>
            <person name="Lumba S."/>
            <person name="McCourt P."/>
            <person name="Mortimer J.C."/>
            <person name="Mutuku J.M."/>
            <person name="Nomura T."/>
            <person name="Sasaki-Sekimoto Y."/>
            <person name="Seto Y."/>
            <person name="Wang Y."/>
            <person name="Wakatake T."/>
            <person name="Sakakibara H."/>
            <person name="Demura T."/>
            <person name="Yamaguchi S."/>
            <person name="Yoneyama K."/>
            <person name="Manabe R.I."/>
            <person name="Nelson D.C."/>
            <person name="Schulman A.H."/>
            <person name="Timko M.P."/>
            <person name="dePamphilis C.W."/>
            <person name="Choi D."/>
            <person name="Shirasu K."/>
        </authorList>
    </citation>
    <scope>NUCLEOTIDE SEQUENCE [LARGE SCALE GENOMIC DNA]</scope>
    <source>
        <strain evidence="2">cv. UVA1</strain>
    </source>
</reference>
<dbReference type="Proteomes" id="UP000325081">
    <property type="component" value="Unassembled WGS sequence"/>
</dbReference>
<dbReference type="EMBL" id="BKCP01007227">
    <property type="protein sequence ID" value="GER45676.1"/>
    <property type="molecule type" value="Genomic_DNA"/>
</dbReference>
<evidence type="ECO:0000313" key="2">
    <source>
        <dbReference type="Proteomes" id="UP000325081"/>
    </source>
</evidence>
<sequence>MPFVLKSILESFTLSLFQMTERIWSESLDEKSKILRTEWVLQFNAIYNLAGWWRVKFLALVIKFWLELDGLIMMYAHVIDNPDDTYVSNLGETAQAIIVEKYISWDLAVIKVVSSGDGKVYDYP</sequence>
<organism evidence="1 2">
    <name type="scientific">Striga asiatica</name>
    <name type="common">Asiatic witchweed</name>
    <name type="synonym">Buchnera asiatica</name>
    <dbReference type="NCBI Taxonomy" id="4170"/>
    <lineage>
        <taxon>Eukaryota</taxon>
        <taxon>Viridiplantae</taxon>
        <taxon>Streptophyta</taxon>
        <taxon>Embryophyta</taxon>
        <taxon>Tracheophyta</taxon>
        <taxon>Spermatophyta</taxon>
        <taxon>Magnoliopsida</taxon>
        <taxon>eudicotyledons</taxon>
        <taxon>Gunneridae</taxon>
        <taxon>Pentapetalae</taxon>
        <taxon>asterids</taxon>
        <taxon>lamiids</taxon>
        <taxon>Lamiales</taxon>
        <taxon>Orobanchaceae</taxon>
        <taxon>Buchnereae</taxon>
        <taxon>Striga</taxon>
    </lineage>
</organism>
<keyword evidence="2" id="KW-1185">Reference proteome</keyword>
<proteinExistence type="predicted"/>
<comment type="caution">
    <text evidence="1">The sequence shown here is derived from an EMBL/GenBank/DDBJ whole genome shotgun (WGS) entry which is preliminary data.</text>
</comment>
<dbReference type="AlphaFoldDB" id="A0A5A7QL02"/>
<evidence type="ECO:0000313" key="1">
    <source>
        <dbReference type="EMBL" id="GER45676.1"/>
    </source>
</evidence>
<name>A0A5A7QL02_STRAF</name>